<evidence type="ECO:0000313" key="5">
    <source>
        <dbReference type="Proteomes" id="UP000245768"/>
    </source>
</evidence>
<keyword evidence="5" id="KW-1185">Reference proteome</keyword>
<dbReference type="Pfam" id="PF00179">
    <property type="entry name" value="UQ_con"/>
    <property type="match status" value="1"/>
</dbReference>
<protein>
    <submittedName>
        <fullName evidence="4">UBC-like protein</fullName>
    </submittedName>
</protein>
<dbReference type="InterPro" id="IPR000608">
    <property type="entry name" value="UBC"/>
</dbReference>
<feature type="compositionally biased region" description="Low complexity" evidence="2">
    <location>
        <begin position="284"/>
        <end position="324"/>
    </location>
</feature>
<dbReference type="FunFam" id="3.10.110.10:FF:000086">
    <property type="entry name" value="Ubiquitin-conjugating enzyme E2 J1"/>
    <property type="match status" value="1"/>
</dbReference>
<dbReference type="SMART" id="SM00212">
    <property type="entry name" value="UBCc"/>
    <property type="match status" value="1"/>
</dbReference>
<dbReference type="InterPro" id="IPR050113">
    <property type="entry name" value="Ub_conjugating_enzyme"/>
</dbReference>
<dbReference type="Proteomes" id="UP000245768">
    <property type="component" value="Unassembled WGS sequence"/>
</dbReference>
<dbReference type="InterPro" id="IPR016135">
    <property type="entry name" value="UBQ-conjugating_enzyme/RWD"/>
</dbReference>
<evidence type="ECO:0000256" key="1">
    <source>
        <dbReference type="ARBA" id="ARBA00022786"/>
    </source>
</evidence>
<dbReference type="Gene3D" id="3.10.110.10">
    <property type="entry name" value="Ubiquitin Conjugating Enzyme"/>
    <property type="match status" value="1"/>
</dbReference>
<dbReference type="PANTHER" id="PTHR24067">
    <property type="entry name" value="UBIQUITIN-CONJUGATING ENZYME E2"/>
    <property type="match status" value="1"/>
</dbReference>
<proteinExistence type="predicted"/>
<name>A0A316YQE8_9BASI</name>
<feature type="compositionally biased region" description="Basic and acidic residues" evidence="2">
    <location>
        <begin position="194"/>
        <end position="210"/>
    </location>
</feature>
<feature type="domain" description="UBC core" evidence="3">
    <location>
        <begin position="12"/>
        <end position="165"/>
    </location>
</feature>
<evidence type="ECO:0000259" key="3">
    <source>
        <dbReference type="PROSITE" id="PS50127"/>
    </source>
</evidence>
<feature type="compositionally biased region" description="Low complexity" evidence="2">
    <location>
        <begin position="254"/>
        <end position="268"/>
    </location>
</feature>
<dbReference type="SUPFAM" id="SSF54495">
    <property type="entry name" value="UBC-like"/>
    <property type="match status" value="1"/>
</dbReference>
<reference evidence="4 5" key="1">
    <citation type="journal article" date="2018" name="Mol. Biol. Evol.">
        <title>Broad Genomic Sampling Reveals a Smut Pathogenic Ancestry of the Fungal Clade Ustilaginomycotina.</title>
        <authorList>
            <person name="Kijpornyongpan T."/>
            <person name="Mondo S.J."/>
            <person name="Barry K."/>
            <person name="Sandor L."/>
            <person name="Lee J."/>
            <person name="Lipzen A."/>
            <person name="Pangilinan J."/>
            <person name="LaButti K."/>
            <person name="Hainaut M."/>
            <person name="Henrissat B."/>
            <person name="Grigoriev I.V."/>
            <person name="Spatafora J.W."/>
            <person name="Aime M.C."/>
        </authorList>
    </citation>
    <scope>NUCLEOTIDE SEQUENCE [LARGE SCALE GENOMIC DNA]</scope>
    <source>
        <strain evidence="4 5">MCA 4198</strain>
    </source>
</reference>
<evidence type="ECO:0000313" key="4">
    <source>
        <dbReference type="EMBL" id="PWN91770.1"/>
    </source>
</evidence>
<feature type="compositionally biased region" description="Polar residues" evidence="2">
    <location>
        <begin position="212"/>
        <end position="223"/>
    </location>
</feature>
<feature type="region of interest" description="Disordered" evidence="2">
    <location>
        <begin position="191"/>
        <end position="235"/>
    </location>
</feature>
<dbReference type="RefSeq" id="XP_025378968.1">
    <property type="nucleotide sequence ID" value="XM_025523940.1"/>
</dbReference>
<sequence length="392" mass="42056">MATTSSHNKKSSAVKRILSEARELSDDASTEYTAAPLEDNIFEWHYTLRGPSSSEFEDGIYHGRILLPAEYPFRPPNVMIMTPNGRWELNKKICLTFTGFHEEMWQPAWGIRTALLGVQAFMGARAEAAVGIGSLDYPPEERTKLARRSRDWRCPVCDKSNAEILPDAEKGDAPTRKVEALPDGLTIDTTVRTNEAENKQEEGSGAKAADDTISSNLNNTALSKPTIETGFGPQGPRAEFLASVVGAQFEESHQASSISSSQVTTPSILTPNRHLDVGASTPNRSLDLGAAGSSSGSSLRARKVSSSVDSALPPPASSSSSSSATQAQQDEAPGRAAGPAPPLQRPIPVRPVALAATFEPERTLATLDRAIVTVILLLIALVVRRILHSFGF</sequence>
<dbReference type="OrthoDB" id="1158011at2759"/>
<dbReference type="PROSITE" id="PS50127">
    <property type="entry name" value="UBC_2"/>
    <property type="match status" value="1"/>
</dbReference>
<dbReference type="InParanoid" id="A0A316YQE8"/>
<dbReference type="AlphaFoldDB" id="A0A316YQE8"/>
<dbReference type="EMBL" id="KZ819635">
    <property type="protein sequence ID" value="PWN91770.1"/>
    <property type="molecule type" value="Genomic_DNA"/>
</dbReference>
<evidence type="ECO:0000256" key="2">
    <source>
        <dbReference type="SAM" id="MobiDB-lite"/>
    </source>
</evidence>
<dbReference type="GeneID" id="37045856"/>
<gene>
    <name evidence="4" type="ORF">FA10DRAFT_284695</name>
</gene>
<dbReference type="CDD" id="cd23799">
    <property type="entry name" value="UBCc_UBE2J"/>
    <property type="match status" value="1"/>
</dbReference>
<organism evidence="4 5">
    <name type="scientific">Acaromyces ingoldii</name>
    <dbReference type="NCBI Taxonomy" id="215250"/>
    <lineage>
        <taxon>Eukaryota</taxon>
        <taxon>Fungi</taxon>
        <taxon>Dikarya</taxon>
        <taxon>Basidiomycota</taxon>
        <taxon>Ustilaginomycotina</taxon>
        <taxon>Exobasidiomycetes</taxon>
        <taxon>Exobasidiales</taxon>
        <taxon>Cryptobasidiaceae</taxon>
        <taxon>Acaromyces</taxon>
    </lineage>
</organism>
<accession>A0A316YQE8</accession>
<keyword evidence="1" id="KW-0833">Ubl conjugation pathway</keyword>
<dbReference type="STRING" id="215250.A0A316YQE8"/>
<feature type="region of interest" description="Disordered" evidence="2">
    <location>
        <begin position="253"/>
        <end position="346"/>
    </location>
</feature>